<protein>
    <submittedName>
        <fullName evidence="1">Uncharacterized protein</fullName>
    </submittedName>
</protein>
<dbReference type="Proteomes" id="UP000199634">
    <property type="component" value="Unassembled WGS sequence"/>
</dbReference>
<evidence type="ECO:0000313" key="2">
    <source>
        <dbReference type="Proteomes" id="UP000199634"/>
    </source>
</evidence>
<reference evidence="1 2" key="1">
    <citation type="submission" date="2016-10" db="EMBL/GenBank/DDBJ databases">
        <authorList>
            <person name="de Groot N.N."/>
        </authorList>
    </citation>
    <scope>NUCLEOTIDE SEQUENCE [LARGE SCALE GENOMIC DNA]</scope>
    <source>
        <strain evidence="1 2">CGMCC 1.10825</strain>
    </source>
</reference>
<keyword evidence="2" id="KW-1185">Reference proteome</keyword>
<proteinExistence type="predicted"/>
<gene>
    <name evidence="1" type="ORF">SAMN02927937_00467</name>
</gene>
<evidence type="ECO:0000313" key="1">
    <source>
        <dbReference type="EMBL" id="SEH61262.1"/>
    </source>
</evidence>
<name>A0A1H6JG70_9FLAO</name>
<dbReference type="OrthoDB" id="1338789at2"/>
<dbReference type="AlphaFoldDB" id="A0A1H6JG70"/>
<organism evidence="1 2">
    <name type="scientific">Paenimyroides marinum</name>
    <dbReference type="NCBI Taxonomy" id="1159016"/>
    <lineage>
        <taxon>Bacteria</taxon>
        <taxon>Pseudomonadati</taxon>
        <taxon>Bacteroidota</taxon>
        <taxon>Flavobacteriia</taxon>
        <taxon>Flavobacteriales</taxon>
        <taxon>Flavobacteriaceae</taxon>
        <taxon>Paenimyroides</taxon>
    </lineage>
</organism>
<dbReference type="RefSeq" id="WP_091095902.1">
    <property type="nucleotide sequence ID" value="NZ_FNXE01000004.1"/>
</dbReference>
<dbReference type="EMBL" id="FNXE01000004">
    <property type="protein sequence ID" value="SEH61262.1"/>
    <property type="molecule type" value="Genomic_DNA"/>
</dbReference>
<accession>A0A1H6JG70</accession>
<sequence>MRIKNIFSLVFLLICVHGFAQEPSLYIRSLRSIHLENKPLVPQQIKFRDVDMVYNKIGQFLNERITVSSSGIFEVSAFANINPGVMGSSSKDSIHIELYVMKNHNQPTEQVIGTTVFKYSYGNFDVAAGLMIPPKEIQLQQGDEISLWVKILPSTTIDINKSTKYDHVNKPTGMEQIAGIRIAKVL</sequence>
<dbReference type="STRING" id="1159016.SAMN02927937_00467"/>